<protein>
    <submittedName>
        <fullName evidence="1">Transposase</fullName>
    </submittedName>
</protein>
<dbReference type="STRING" id="1643428.GCA_001442855_00593"/>
<dbReference type="EMBL" id="FAOO01000003">
    <property type="protein sequence ID" value="CUU02869.1"/>
    <property type="molecule type" value="Genomic_DNA"/>
</dbReference>
<name>A0A0S4MVV6_9BACT</name>
<dbReference type="InterPro" id="IPR009057">
    <property type="entry name" value="Homeodomain-like_sf"/>
</dbReference>
<dbReference type="Pfam" id="PF13565">
    <property type="entry name" value="HTH_32"/>
    <property type="match status" value="1"/>
</dbReference>
<dbReference type="RefSeq" id="WP_181180227.1">
    <property type="nucleotide sequence ID" value="NZ_FAOO01000003.1"/>
</dbReference>
<gene>
    <name evidence="1" type="ORF">JGI1_00608</name>
</gene>
<dbReference type="Proteomes" id="UP000320623">
    <property type="component" value="Unassembled WGS sequence"/>
</dbReference>
<proteinExistence type="predicted"/>
<organism evidence="1 2">
    <name type="scientific">Candidatus Thermokryptus mobilis</name>
    <dbReference type="NCBI Taxonomy" id="1643428"/>
    <lineage>
        <taxon>Bacteria</taxon>
        <taxon>Pseudomonadati</taxon>
        <taxon>Candidatus Kryptoniota</taxon>
        <taxon>Candidatus Thermokryptus</taxon>
    </lineage>
</organism>
<keyword evidence="2" id="KW-1185">Reference proteome</keyword>
<evidence type="ECO:0000313" key="2">
    <source>
        <dbReference type="Proteomes" id="UP000320623"/>
    </source>
</evidence>
<evidence type="ECO:0000313" key="1">
    <source>
        <dbReference type="EMBL" id="CUU02869.1"/>
    </source>
</evidence>
<dbReference type="Gene3D" id="1.10.10.60">
    <property type="entry name" value="Homeodomain-like"/>
    <property type="match status" value="1"/>
</dbReference>
<reference evidence="2" key="1">
    <citation type="submission" date="2015-11" db="EMBL/GenBank/DDBJ databases">
        <authorList>
            <person name="Varghese N."/>
        </authorList>
    </citation>
    <scope>NUCLEOTIDE SEQUENCE [LARGE SCALE GENOMIC DNA]</scope>
</reference>
<dbReference type="SUPFAM" id="SSF46689">
    <property type="entry name" value="Homeodomain-like"/>
    <property type="match status" value="1"/>
</dbReference>
<dbReference type="AlphaFoldDB" id="A0A0S4MVV6"/>
<accession>A0A0S4MVV6</accession>
<sequence length="175" mass="20583">MKQRKFVRPLTDEERQKLLNTLSNEEHLHPSIYRKAKAILLSEQGKTIREIAKELGVTEPAVIYIIRNFEKEGIDAFLNKKGGRKEKFTDEHKEIILRLVQQFTPVEFGLKKKFWTYDAISKVMKRIYNVKISYNTIRKILLDKDISLKETRYKTEGKNFKSIISAIKRGRRGKG</sequence>